<proteinExistence type="predicted"/>
<dbReference type="AlphaFoldDB" id="A0A0F9LRD1"/>
<evidence type="ECO:0000313" key="2">
    <source>
        <dbReference type="EMBL" id="KKM66925.1"/>
    </source>
</evidence>
<name>A0A0F9LRD1_9ZZZZ</name>
<accession>A0A0F9LRD1</accession>
<comment type="caution">
    <text evidence="2">The sequence shown here is derived from an EMBL/GenBank/DDBJ whole genome shotgun (WGS) entry which is preliminary data.</text>
</comment>
<feature type="region of interest" description="Disordered" evidence="1">
    <location>
        <begin position="103"/>
        <end position="134"/>
    </location>
</feature>
<reference evidence="2" key="1">
    <citation type="journal article" date="2015" name="Nature">
        <title>Complex archaea that bridge the gap between prokaryotes and eukaryotes.</title>
        <authorList>
            <person name="Spang A."/>
            <person name="Saw J.H."/>
            <person name="Jorgensen S.L."/>
            <person name="Zaremba-Niedzwiedzka K."/>
            <person name="Martijn J."/>
            <person name="Lind A.E."/>
            <person name="van Eijk R."/>
            <person name="Schleper C."/>
            <person name="Guy L."/>
            <person name="Ettema T.J."/>
        </authorList>
    </citation>
    <scope>NUCLEOTIDE SEQUENCE</scope>
</reference>
<gene>
    <name evidence="2" type="ORF">LCGC14_1476370</name>
</gene>
<evidence type="ECO:0000256" key="1">
    <source>
        <dbReference type="SAM" id="MobiDB-lite"/>
    </source>
</evidence>
<organism evidence="2">
    <name type="scientific">marine sediment metagenome</name>
    <dbReference type="NCBI Taxonomy" id="412755"/>
    <lineage>
        <taxon>unclassified sequences</taxon>
        <taxon>metagenomes</taxon>
        <taxon>ecological metagenomes</taxon>
    </lineage>
</organism>
<sequence length="134" mass="14117">MTRLRLADLEKEPDEVELPDGMFTTVKRLDGVTAHLWHEFTSTPEEDQDPHVLWVIGARCLPKVDQSIVDGLTAAQVGAVIAVASGNVDKVLAALKNGIGAEVETSSTLSPQTPSAPSSAPSPEILDAVPVPSP</sequence>
<protein>
    <submittedName>
        <fullName evidence="2">Uncharacterized protein</fullName>
    </submittedName>
</protein>
<feature type="compositionally biased region" description="Low complexity" evidence="1">
    <location>
        <begin position="105"/>
        <end position="123"/>
    </location>
</feature>
<dbReference type="EMBL" id="LAZR01010443">
    <property type="protein sequence ID" value="KKM66925.1"/>
    <property type="molecule type" value="Genomic_DNA"/>
</dbReference>